<sequence length="123" mass="13447">MVGPRYGSVDAFVREFVCATFTRPIGSEHGRFWDAEWWRHPEAVLRLEALWHSWEAAQDDPGGMSVWLRDHADYHLGMLMAADGPFAGSVHRSAAGEPLPYTAPPPGMFPDGGSASPKRAIGG</sequence>
<dbReference type="Pfam" id="PF16259">
    <property type="entry name" value="DUF4913"/>
    <property type="match status" value="1"/>
</dbReference>
<name>A0A542ZCX6_9ACTN</name>
<accession>A0A542ZCX6</accession>
<gene>
    <name evidence="2" type="ORF">FB460_2010</name>
</gene>
<keyword evidence="3" id="KW-1185">Reference proteome</keyword>
<protein>
    <submittedName>
        <fullName evidence="2">Uncharacterized protein DUF4913</fullName>
    </submittedName>
</protein>
<dbReference type="InterPro" id="IPR032584">
    <property type="entry name" value="DUF4913"/>
</dbReference>
<feature type="region of interest" description="Disordered" evidence="1">
    <location>
        <begin position="94"/>
        <end position="123"/>
    </location>
</feature>
<evidence type="ECO:0000313" key="3">
    <source>
        <dbReference type="Proteomes" id="UP000316196"/>
    </source>
</evidence>
<dbReference type="OrthoDB" id="4570343at2"/>
<dbReference type="EMBL" id="VFOR01000002">
    <property type="protein sequence ID" value="TQL58157.1"/>
    <property type="molecule type" value="Genomic_DNA"/>
</dbReference>
<evidence type="ECO:0000256" key="1">
    <source>
        <dbReference type="SAM" id="MobiDB-lite"/>
    </source>
</evidence>
<dbReference type="Proteomes" id="UP000316196">
    <property type="component" value="Unassembled WGS sequence"/>
</dbReference>
<reference evidence="2 3" key="1">
    <citation type="submission" date="2019-06" db="EMBL/GenBank/DDBJ databases">
        <title>Sequencing the genomes of 1000 actinobacteria strains.</title>
        <authorList>
            <person name="Klenk H.-P."/>
        </authorList>
    </citation>
    <scope>NUCLEOTIDE SEQUENCE [LARGE SCALE GENOMIC DNA]</scope>
    <source>
        <strain evidence="2 3">DSM 8251</strain>
    </source>
</reference>
<dbReference type="RefSeq" id="WP_142093978.1">
    <property type="nucleotide sequence ID" value="NZ_BAAAMD010000002.1"/>
</dbReference>
<proteinExistence type="predicted"/>
<dbReference type="AlphaFoldDB" id="A0A542ZCX6"/>
<comment type="caution">
    <text evidence="2">The sequence shown here is derived from an EMBL/GenBank/DDBJ whole genome shotgun (WGS) entry which is preliminary data.</text>
</comment>
<organism evidence="2 3">
    <name type="scientific">Propioniferax innocua</name>
    <dbReference type="NCBI Taxonomy" id="1753"/>
    <lineage>
        <taxon>Bacteria</taxon>
        <taxon>Bacillati</taxon>
        <taxon>Actinomycetota</taxon>
        <taxon>Actinomycetes</taxon>
        <taxon>Propionibacteriales</taxon>
        <taxon>Propionibacteriaceae</taxon>
        <taxon>Propioniferax</taxon>
    </lineage>
</organism>
<evidence type="ECO:0000313" key="2">
    <source>
        <dbReference type="EMBL" id="TQL58157.1"/>
    </source>
</evidence>